<name>A0ABQ5HDB7_9ASTR</name>
<gene>
    <name evidence="2" type="ORF">Tco_1067598</name>
</gene>
<dbReference type="EMBL" id="BQNB010019492">
    <property type="protein sequence ID" value="GJT85881.1"/>
    <property type="molecule type" value="Genomic_DNA"/>
</dbReference>
<sequence length="187" mass="21774">MTAYQELASPGTSSLARTSCTDKLPVIITKDLKDEDKTALLKVPRSHKRAIAWKMSDIKGIDPKFYTHKILMEDNVKPTVQHQKRWYNRVRIMKKTRSPRVMSSIGKDKKDKKKQNQSKTDKKREKTKSRVKNKRNQSRISPIQQGRKSKAKIIKPRTNSDKCAKFQRLIWSFEVQGPKLHKVESCL</sequence>
<protein>
    <recommendedName>
        <fullName evidence="4">Reverse transcriptase domain-containing protein</fullName>
    </recommendedName>
</protein>
<dbReference type="Proteomes" id="UP001151760">
    <property type="component" value="Unassembled WGS sequence"/>
</dbReference>
<feature type="compositionally biased region" description="Basic residues" evidence="1">
    <location>
        <begin position="125"/>
        <end position="137"/>
    </location>
</feature>
<evidence type="ECO:0008006" key="4">
    <source>
        <dbReference type="Google" id="ProtNLM"/>
    </source>
</evidence>
<evidence type="ECO:0000256" key="1">
    <source>
        <dbReference type="SAM" id="MobiDB-lite"/>
    </source>
</evidence>
<reference evidence="2" key="1">
    <citation type="journal article" date="2022" name="Int. J. Mol. Sci.">
        <title>Draft Genome of Tanacetum Coccineum: Genomic Comparison of Closely Related Tanacetum-Family Plants.</title>
        <authorList>
            <person name="Yamashiro T."/>
            <person name="Shiraishi A."/>
            <person name="Nakayama K."/>
            <person name="Satake H."/>
        </authorList>
    </citation>
    <scope>NUCLEOTIDE SEQUENCE</scope>
</reference>
<accession>A0ABQ5HDB7</accession>
<evidence type="ECO:0000313" key="2">
    <source>
        <dbReference type="EMBL" id="GJT85881.1"/>
    </source>
</evidence>
<organism evidence="2 3">
    <name type="scientific">Tanacetum coccineum</name>
    <dbReference type="NCBI Taxonomy" id="301880"/>
    <lineage>
        <taxon>Eukaryota</taxon>
        <taxon>Viridiplantae</taxon>
        <taxon>Streptophyta</taxon>
        <taxon>Embryophyta</taxon>
        <taxon>Tracheophyta</taxon>
        <taxon>Spermatophyta</taxon>
        <taxon>Magnoliopsida</taxon>
        <taxon>eudicotyledons</taxon>
        <taxon>Gunneridae</taxon>
        <taxon>Pentapetalae</taxon>
        <taxon>asterids</taxon>
        <taxon>campanulids</taxon>
        <taxon>Asterales</taxon>
        <taxon>Asteraceae</taxon>
        <taxon>Asteroideae</taxon>
        <taxon>Anthemideae</taxon>
        <taxon>Anthemidinae</taxon>
        <taxon>Tanacetum</taxon>
    </lineage>
</organism>
<evidence type="ECO:0000313" key="3">
    <source>
        <dbReference type="Proteomes" id="UP001151760"/>
    </source>
</evidence>
<feature type="region of interest" description="Disordered" evidence="1">
    <location>
        <begin position="91"/>
        <end position="159"/>
    </location>
</feature>
<proteinExistence type="predicted"/>
<comment type="caution">
    <text evidence="2">The sequence shown here is derived from an EMBL/GenBank/DDBJ whole genome shotgun (WGS) entry which is preliminary data.</text>
</comment>
<keyword evidence="3" id="KW-1185">Reference proteome</keyword>
<reference evidence="2" key="2">
    <citation type="submission" date="2022-01" db="EMBL/GenBank/DDBJ databases">
        <authorList>
            <person name="Yamashiro T."/>
            <person name="Shiraishi A."/>
            <person name="Satake H."/>
            <person name="Nakayama K."/>
        </authorList>
    </citation>
    <scope>NUCLEOTIDE SEQUENCE</scope>
</reference>